<dbReference type="Proteomes" id="UP001583177">
    <property type="component" value="Unassembled WGS sequence"/>
</dbReference>
<dbReference type="InterPro" id="IPR056632">
    <property type="entry name" value="DUF7730"/>
</dbReference>
<feature type="domain" description="DUF7730" evidence="1">
    <location>
        <begin position="55"/>
        <end position="283"/>
    </location>
</feature>
<name>A0ABR3W952_9PEZI</name>
<evidence type="ECO:0000313" key="3">
    <source>
        <dbReference type="Proteomes" id="UP001583177"/>
    </source>
</evidence>
<sequence length="411" mass="47783">MYSTLVNWVQRQFWRESSPDTLVIPPLPFLPTPTPPSEDSTAQDVAAKVPIPDNGIFFERLPPDLRRMILIEAFGDRVVHIDLRYDRPLVLRHPAKGIHAGGIDVFDHYGGSRQIKEPRAWQWYSCVCHRDPEWRVRGRLGLRAKDATSHPMEDSCLRGRYIEGFEILYYTNRFNISGMPLIHNLRHLLPANALSGIESVEIKWDLGLVAQPPITDQDISADARFNGWRTYLSLLEKLPKTLPRLRYFHITLGGTWFPPQMALNDRIRHSEPAMLQPMDEMVRKFYRTSGWDTSRYIVAIPTTVFRARMLLDTPVLPEIPPLDLEEELERLEQEILEEEEFERLQQQKRLEQGAIFEPVSDRKLAWRSLDPESLGPSWSNKEVGYWLEEGIEEVVVFHEQMNQRIALAGDW</sequence>
<protein>
    <recommendedName>
        <fullName evidence="1">DUF7730 domain-containing protein</fullName>
    </recommendedName>
</protein>
<proteinExistence type="predicted"/>
<evidence type="ECO:0000313" key="2">
    <source>
        <dbReference type="EMBL" id="KAL1856409.1"/>
    </source>
</evidence>
<reference evidence="2 3" key="1">
    <citation type="journal article" date="2024" name="IMA Fungus">
        <title>IMA Genome - F19 : A genome assembly and annotation guide to empower mycologists, including annotated draft genome sequences of Ceratocystis pirilliformis, Diaporthe australafricana, Fusarium ophioides, Paecilomyces lecythidis, and Sporothrix stenoceras.</title>
        <authorList>
            <person name="Aylward J."/>
            <person name="Wilson A.M."/>
            <person name="Visagie C.M."/>
            <person name="Spraker J."/>
            <person name="Barnes I."/>
            <person name="Buitendag C."/>
            <person name="Ceriani C."/>
            <person name="Del Mar Angel L."/>
            <person name="du Plessis D."/>
            <person name="Fuchs T."/>
            <person name="Gasser K."/>
            <person name="Kramer D."/>
            <person name="Li W."/>
            <person name="Munsamy K."/>
            <person name="Piso A."/>
            <person name="Price J.L."/>
            <person name="Sonnekus B."/>
            <person name="Thomas C."/>
            <person name="van der Nest A."/>
            <person name="van Dijk A."/>
            <person name="van Heerden A."/>
            <person name="van Vuuren N."/>
            <person name="Yilmaz N."/>
            <person name="Duong T.A."/>
            <person name="van der Merwe N.A."/>
            <person name="Wingfield M.J."/>
            <person name="Wingfield B.D."/>
        </authorList>
    </citation>
    <scope>NUCLEOTIDE SEQUENCE [LARGE SCALE GENOMIC DNA]</scope>
    <source>
        <strain evidence="2 3">CMW 18300</strain>
    </source>
</reference>
<gene>
    <name evidence="2" type="ORF">Daus18300_010781</name>
</gene>
<keyword evidence="3" id="KW-1185">Reference proteome</keyword>
<evidence type="ECO:0000259" key="1">
    <source>
        <dbReference type="Pfam" id="PF24864"/>
    </source>
</evidence>
<dbReference type="EMBL" id="JAWRVE010000122">
    <property type="protein sequence ID" value="KAL1856409.1"/>
    <property type="molecule type" value="Genomic_DNA"/>
</dbReference>
<comment type="caution">
    <text evidence="2">The sequence shown here is derived from an EMBL/GenBank/DDBJ whole genome shotgun (WGS) entry which is preliminary data.</text>
</comment>
<dbReference type="Pfam" id="PF24864">
    <property type="entry name" value="DUF7730"/>
    <property type="match status" value="1"/>
</dbReference>
<organism evidence="2 3">
    <name type="scientific">Diaporthe australafricana</name>
    <dbReference type="NCBI Taxonomy" id="127596"/>
    <lineage>
        <taxon>Eukaryota</taxon>
        <taxon>Fungi</taxon>
        <taxon>Dikarya</taxon>
        <taxon>Ascomycota</taxon>
        <taxon>Pezizomycotina</taxon>
        <taxon>Sordariomycetes</taxon>
        <taxon>Sordariomycetidae</taxon>
        <taxon>Diaporthales</taxon>
        <taxon>Diaporthaceae</taxon>
        <taxon>Diaporthe</taxon>
    </lineage>
</organism>
<accession>A0ABR3W952</accession>